<feature type="region of interest" description="Disordered" evidence="2">
    <location>
        <begin position="255"/>
        <end position="275"/>
    </location>
</feature>
<evidence type="ECO:0000256" key="1">
    <source>
        <dbReference type="PROSITE-ProRule" id="PRU00047"/>
    </source>
</evidence>
<keyword evidence="1" id="KW-0479">Metal-binding</keyword>
<sequence length="275" mass="31459">MAWGSGSRKLFSEVVREESWYVAESDSEDVAEEIREADCDEELSDVEDPLCPTIPFSTAEMRGYRREWRSALIVKVMGRTFQYPIMAKRLNMLWARNVPIQITNKSNGYYFVRLTRKEDYERALTGGPWMIGDHYLTMQKGFKSQACRIDSTLVWIRLPDLPIELFNLEAVLCIASRAGTPLRVDRATEMGSRGMFARACIEVDLTKTLLARYKVEGVEYEIKYEGLDNVCFECGMYGHSKSRCPSLHVEGKIPQREHENDGSQGKKHVEPYGSG</sequence>
<dbReference type="PANTHER" id="PTHR31286:SF99">
    <property type="entry name" value="DUF4283 DOMAIN-CONTAINING PROTEIN"/>
    <property type="match status" value="1"/>
</dbReference>
<dbReference type="GO" id="GO:0003676">
    <property type="term" value="F:nucleic acid binding"/>
    <property type="evidence" value="ECO:0007669"/>
    <property type="project" value="InterPro"/>
</dbReference>
<evidence type="ECO:0000313" key="4">
    <source>
        <dbReference type="EMBL" id="CAL1393285.1"/>
    </source>
</evidence>
<dbReference type="Proteomes" id="UP001497516">
    <property type="component" value="Chromosome 6"/>
</dbReference>
<proteinExistence type="predicted"/>
<dbReference type="InterPro" id="IPR040256">
    <property type="entry name" value="At4g02000-like"/>
</dbReference>
<keyword evidence="5" id="KW-1185">Reference proteome</keyword>
<evidence type="ECO:0000256" key="2">
    <source>
        <dbReference type="SAM" id="MobiDB-lite"/>
    </source>
</evidence>
<dbReference type="PANTHER" id="PTHR31286">
    <property type="entry name" value="GLYCINE-RICH CELL WALL STRUCTURAL PROTEIN 1.8-LIKE"/>
    <property type="match status" value="1"/>
</dbReference>
<keyword evidence="1" id="KW-0862">Zinc</keyword>
<evidence type="ECO:0000313" key="5">
    <source>
        <dbReference type="Proteomes" id="UP001497516"/>
    </source>
</evidence>
<dbReference type="AlphaFoldDB" id="A0AAV2F4Z1"/>
<dbReference type="EMBL" id="OZ034819">
    <property type="protein sequence ID" value="CAL1393285.1"/>
    <property type="molecule type" value="Genomic_DNA"/>
</dbReference>
<protein>
    <recommendedName>
        <fullName evidence="3">CCHC-type domain-containing protein</fullName>
    </recommendedName>
</protein>
<evidence type="ECO:0000259" key="3">
    <source>
        <dbReference type="PROSITE" id="PS50158"/>
    </source>
</evidence>
<reference evidence="4 5" key="1">
    <citation type="submission" date="2024-04" db="EMBL/GenBank/DDBJ databases">
        <authorList>
            <person name="Fracassetti M."/>
        </authorList>
    </citation>
    <scope>NUCLEOTIDE SEQUENCE [LARGE SCALE GENOMIC DNA]</scope>
</reference>
<name>A0AAV2F4Z1_9ROSI</name>
<dbReference type="InterPro" id="IPR025558">
    <property type="entry name" value="DUF4283"/>
</dbReference>
<accession>A0AAV2F4Z1</accession>
<dbReference type="Pfam" id="PF14392">
    <property type="entry name" value="zf-CCHC_4"/>
    <property type="match status" value="1"/>
</dbReference>
<dbReference type="InterPro" id="IPR025836">
    <property type="entry name" value="Zn_knuckle_CX2CX4HX4C"/>
</dbReference>
<dbReference type="InterPro" id="IPR001878">
    <property type="entry name" value="Znf_CCHC"/>
</dbReference>
<organism evidence="4 5">
    <name type="scientific">Linum trigynum</name>
    <dbReference type="NCBI Taxonomy" id="586398"/>
    <lineage>
        <taxon>Eukaryota</taxon>
        <taxon>Viridiplantae</taxon>
        <taxon>Streptophyta</taxon>
        <taxon>Embryophyta</taxon>
        <taxon>Tracheophyta</taxon>
        <taxon>Spermatophyta</taxon>
        <taxon>Magnoliopsida</taxon>
        <taxon>eudicotyledons</taxon>
        <taxon>Gunneridae</taxon>
        <taxon>Pentapetalae</taxon>
        <taxon>rosids</taxon>
        <taxon>fabids</taxon>
        <taxon>Malpighiales</taxon>
        <taxon>Linaceae</taxon>
        <taxon>Linum</taxon>
    </lineage>
</organism>
<feature type="domain" description="CCHC-type" evidence="3">
    <location>
        <begin position="231"/>
        <end position="246"/>
    </location>
</feature>
<dbReference type="Pfam" id="PF14111">
    <property type="entry name" value="DUF4283"/>
    <property type="match status" value="1"/>
</dbReference>
<dbReference type="GO" id="GO:0008270">
    <property type="term" value="F:zinc ion binding"/>
    <property type="evidence" value="ECO:0007669"/>
    <property type="project" value="UniProtKB-KW"/>
</dbReference>
<keyword evidence="1" id="KW-0863">Zinc-finger</keyword>
<gene>
    <name evidence="4" type="ORF">LTRI10_LOCUS33873</name>
</gene>
<dbReference type="PROSITE" id="PS50158">
    <property type="entry name" value="ZF_CCHC"/>
    <property type="match status" value="1"/>
</dbReference>